<dbReference type="InterPro" id="IPR055009">
    <property type="entry name" value="MrpR_N_CB"/>
</dbReference>
<dbReference type="Proteomes" id="UP000216961">
    <property type="component" value="Unassembled WGS sequence"/>
</dbReference>
<evidence type="ECO:0000259" key="1">
    <source>
        <dbReference type="Pfam" id="PF22822"/>
    </source>
</evidence>
<dbReference type="AlphaFoldDB" id="A0AA91Z2D3"/>
<comment type="caution">
    <text evidence="3">The sequence shown here is derived from an EMBL/GenBank/DDBJ whole genome shotgun (WGS) entry which is preliminary data.</text>
</comment>
<dbReference type="Pfam" id="PF22823">
    <property type="entry name" value="MrpR_C_cat"/>
    <property type="match status" value="1"/>
</dbReference>
<dbReference type="Pfam" id="PF22822">
    <property type="entry name" value="MrpR_N_CB"/>
    <property type="match status" value="1"/>
</dbReference>
<protein>
    <submittedName>
        <fullName evidence="3">Uncharacterized protein</fullName>
    </submittedName>
</protein>
<dbReference type="GO" id="GO:0003677">
    <property type="term" value="F:DNA binding"/>
    <property type="evidence" value="ECO:0007669"/>
    <property type="project" value="InterPro"/>
</dbReference>
<proteinExistence type="predicted"/>
<dbReference type="RefSeq" id="WP_095328651.1">
    <property type="nucleotide sequence ID" value="NZ_NPBQ01000014.1"/>
</dbReference>
<feature type="domain" description="MrpR N-terminal core-binding" evidence="1">
    <location>
        <begin position="7"/>
        <end position="86"/>
    </location>
</feature>
<name>A0AA91Z2D3_NIACI</name>
<evidence type="ECO:0000313" key="4">
    <source>
        <dbReference type="Proteomes" id="UP000216961"/>
    </source>
</evidence>
<gene>
    <name evidence="3" type="ORF">CHH57_01980</name>
</gene>
<dbReference type="SUPFAM" id="SSF56349">
    <property type="entry name" value="DNA breaking-rejoining enzymes"/>
    <property type="match status" value="1"/>
</dbReference>
<sequence length="331" mass="38730">MQTLDQIYNPEIKEQFIKENNYEGGSANTVRYFFAKTGYIEHILKKDLFNFSLIEVEKALYNANPLNYDMGKQYVNWINKYLTWAVGEKAYRDNNDNVIKPYVNDKQWIKKFIDPNNRIHFTKDEILDMIKNESTQSKVLTMLIFDGVFGTQMSEIRNLMKKDINWEKKTVTISDRNGAEIKLSDETIEYLKILTESNIDRRRTEDGGIKDYVLVNNDYVMSPVISQKAREDYNEPVSYPTLLTRFVSEVNDYDIKLTPVGLNRSGMIYQGYLMSKDSGILTKEQQRIIGENYNTSRYSAGKRAINLSHLRKWLNADNIEELYDIEVEVEA</sequence>
<accession>A0AA91Z2D3</accession>
<reference evidence="3 4" key="1">
    <citation type="submission" date="2017-07" db="EMBL/GenBank/DDBJ databases">
        <title>Isolation and whole genome analysis of endospore-forming bacteria from heroin.</title>
        <authorList>
            <person name="Kalinowski J."/>
            <person name="Ahrens B."/>
            <person name="Al-Dilaimi A."/>
            <person name="Winkler A."/>
            <person name="Wibberg D."/>
            <person name="Schleenbecker U."/>
            <person name="Ruckert C."/>
            <person name="Wolfel R."/>
            <person name="Grass G."/>
        </authorList>
    </citation>
    <scope>NUCLEOTIDE SEQUENCE [LARGE SCALE GENOMIC DNA]</scope>
    <source>
        <strain evidence="3 4">7521-2</strain>
    </source>
</reference>
<dbReference type="InterPro" id="IPR055008">
    <property type="entry name" value="MrpR_C_cat"/>
</dbReference>
<organism evidence="3 4">
    <name type="scientific">Niallia circulans</name>
    <name type="common">Bacillus circulans</name>
    <dbReference type="NCBI Taxonomy" id="1397"/>
    <lineage>
        <taxon>Bacteria</taxon>
        <taxon>Bacillati</taxon>
        <taxon>Bacillota</taxon>
        <taxon>Bacilli</taxon>
        <taxon>Bacillales</taxon>
        <taxon>Bacillaceae</taxon>
        <taxon>Niallia</taxon>
    </lineage>
</organism>
<evidence type="ECO:0000313" key="3">
    <source>
        <dbReference type="EMBL" id="PAD84967.1"/>
    </source>
</evidence>
<evidence type="ECO:0000259" key="2">
    <source>
        <dbReference type="Pfam" id="PF22823"/>
    </source>
</evidence>
<feature type="domain" description="MrpR C-terminal catalytic" evidence="2">
    <location>
        <begin position="134"/>
        <end position="326"/>
    </location>
</feature>
<dbReference type="InterPro" id="IPR011010">
    <property type="entry name" value="DNA_brk_join_enz"/>
</dbReference>
<dbReference type="EMBL" id="NPBQ01000014">
    <property type="protein sequence ID" value="PAD84967.1"/>
    <property type="molecule type" value="Genomic_DNA"/>
</dbReference>